<evidence type="ECO:0000256" key="1">
    <source>
        <dbReference type="SAM" id="MobiDB-lite"/>
    </source>
</evidence>
<accession>A0A087TQB4</accession>
<reference evidence="2 3" key="1">
    <citation type="submission" date="2013-11" db="EMBL/GenBank/DDBJ databases">
        <title>Genome sequencing of Stegodyphus mimosarum.</title>
        <authorList>
            <person name="Bechsgaard J."/>
        </authorList>
    </citation>
    <scope>NUCLEOTIDE SEQUENCE [LARGE SCALE GENOMIC DNA]</scope>
</reference>
<dbReference type="GO" id="GO:0030866">
    <property type="term" value="P:cortical actin cytoskeleton organization"/>
    <property type="evidence" value="ECO:0007669"/>
    <property type="project" value="TreeGrafter"/>
</dbReference>
<dbReference type="STRING" id="407821.A0A087TQB4"/>
<dbReference type="EMBL" id="KK116282">
    <property type="protein sequence ID" value="KFM67303.1"/>
    <property type="molecule type" value="Genomic_DNA"/>
</dbReference>
<sequence>MINRYHKFLVYLGCTSQSIEELPIQKCCRILSEFALEYRTTRERVLQQIEKKANHRERNKTRGKMITDMERFRTKEQQADHELRQLLGNSNGHAGEEHKTQKWGTVPGIRGRVRPQLGSGGSLGRHSVPTKDDNLTDADDEILETLVKTATTQPARNEPRIRKKARYGDRKSLRRTLKGGLELSEEERHMLSSLTT</sequence>
<organism evidence="2 3">
    <name type="scientific">Stegodyphus mimosarum</name>
    <name type="common">African social velvet spider</name>
    <dbReference type="NCBI Taxonomy" id="407821"/>
    <lineage>
        <taxon>Eukaryota</taxon>
        <taxon>Metazoa</taxon>
        <taxon>Ecdysozoa</taxon>
        <taxon>Arthropoda</taxon>
        <taxon>Chelicerata</taxon>
        <taxon>Arachnida</taxon>
        <taxon>Araneae</taxon>
        <taxon>Araneomorphae</taxon>
        <taxon>Entelegynae</taxon>
        <taxon>Eresoidea</taxon>
        <taxon>Eresidae</taxon>
        <taxon>Stegodyphus</taxon>
    </lineage>
</organism>
<dbReference type="GO" id="GO:0005737">
    <property type="term" value="C:cytoplasm"/>
    <property type="evidence" value="ECO:0007669"/>
    <property type="project" value="TreeGrafter"/>
</dbReference>
<evidence type="ECO:0000313" key="2">
    <source>
        <dbReference type="EMBL" id="KFM67303.1"/>
    </source>
</evidence>
<keyword evidence="3" id="KW-1185">Reference proteome</keyword>
<feature type="region of interest" description="Disordered" evidence="1">
    <location>
        <begin position="89"/>
        <end position="135"/>
    </location>
</feature>
<proteinExistence type="predicted"/>
<gene>
    <name evidence="2" type="ORF">X975_10032</name>
</gene>
<dbReference type="Proteomes" id="UP000054359">
    <property type="component" value="Unassembled WGS sequence"/>
</dbReference>
<evidence type="ECO:0000313" key="3">
    <source>
        <dbReference type="Proteomes" id="UP000054359"/>
    </source>
</evidence>
<dbReference type="OrthoDB" id="6421455at2759"/>
<dbReference type="InterPro" id="IPR042201">
    <property type="entry name" value="FH2_Formin_sf"/>
</dbReference>
<dbReference type="OMA" id="KGERNRT"/>
<feature type="region of interest" description="Disordered" evidence="1">
    <location>
        <begin position="151"/>
        <end position="171"/>
    </location>
</feature>
<dbReference type="GO" id="GO:0005856">
    <property type="term" value="C:cytoskeleton"/>
    <property type="evidence" value="ECO:0007669"/>
    <property type="project" value="TreeGrafter"/>
</dbReference>
<dbReference type="SUPFAM" id="SSF101447">
    <property type="entry name" value="Formin homology 2 domain (FH2 domain)"/>
    <property type="match status" value="1"/>
</dbReference>
<protein>
    <submittedName>
        <fullName evidence="2">FH1/FH2 domain-containing protein 3</fullName>
    </submittedName>
</protein>
<dbReference type="PANTHER" id="PTHR45920:SF4">
    <property type="entry name" value="FORMIN HOMOLOGY 2 DOMAIN CONTAINING, ISOFORM I"/>
    <property type="match status" value="1"/>
</dbReference>
<dbReference type="AlphaFoldDB" id="A0A087TQB4"/>
<name>A0A087TQB4_STEMI</name>
<feature type="non-terminal residue" evidence="2">
    <location>
        <position position="196"/>
    </location>
</feature>
<dbReference type="Gene3D" id="1.20.58.2220">
    <property type="entry name" value="Formin, FH2 domain"/>
    <property type="match status" value="1"/>
</dbReference>
<dbReference type="PANTHER" id="PTHR45920">
    <property type="entry name" value="FORMIN HOMOLOGY 2 DOMAIN CONTAINING, ISOFORM I"/>
    <property type="match status" value="1"/>
</dbReference>
<dbReference type="GO" id="GO:0051015">
    <property type="term" value="F:actin filament binding"/>
    <property type="evidence" value="ECO:0007669"/>
    <property type="project" value="TreeGrafter"/>
</dbReference>